<dbReference type="Gene3D" id="3.40.50.2300">
    <property type="match status" value="1"/>
</dbReference>
<protein>
    <submittedName>
        <fullName evidence="2">Uncharacterized protein</fullName>
    </submittedName>
</protein>
<accession>A0A1V2I7P8</accession>
<dbReference type="EMBL" id="MOMC01000051">
    <property type="protein sequence ID" value="ONH26420.1"/>
    <property type="molecule type" value="Genomic_DNA"/>
</dbReference>
<sequence length="115" mass="11652">MVDLSGPSSKASTGTQPAAKAAQSALGQADGTSMISRVGLEGFRAAACAVSGTVTSRNLTNALYGLKDFDVGGLSPQVSFEEGKPSTGGACYWVNGYAGDKFVLPQGPDMKCLIS</sequence>
<feature type="compositionally biased region" description="Polar residues" evidence="1">
    <location>
        <begin position="1"/>
        <end position="15"/>
    </location>
</feature>
<keyword evidence="3" id="KW-1185">Reference proteome</keyword>
<reference evidence="3" key="1">
    <citation type="submission" date="2016-10" db="EMBL/GenBank/DDBJ databases">
        <title>Frankia sp. NRRL B-16386 Genome sequencing.</title>
        <authorList>
            <person name="Ghodhbane-Gtari F."/>
            <person name="Swanson E."/>
            <person name="Gueddou A."/>
            <person name="Hezbri K."/>
            <person name="Ktari K."/>
            <person name="Nouioui I."/>
            <person name="Morris K."/>
            <person name="Simpson S."/>
            <person name="Abebe-Akele F."/>
            <person name="Thomas K."/>
            <person name="Gtari M."/>
            <person name="Tisa L.S."/>
        </authorList>
    </citation>
    <scope>NUCLEOTIDE SEQUENCE [LARGE SCALE GENOMIC DNA]</scope>
    <source>
        <strain evidence="3">NRRL B-16386</strain>
    </source>
</reference>
<dbReference type="Proteomes" id="UP000188929">
    <property type="component" value="Unassembled WGS sequence"/>
</dbReference>
<gene>
    <name evidence="2" type="ORF">BL253_24880</name>
</gene>
<organism evidence="2 3">
    <name type="scientific">Pseudofrankia asymbiotica</name>
    <dbReference type="NCBI Taxonomy" id="1834516"/>
    <lineage>
        <taxon>Bacteria</taxon>
        <taxon>Bacillati</taxon>
        <taxon>Actinomycetota</taxon>
        <taxon>Actinomycetes</taxon>
        <taxon>Frankiales</taxon>
        <taxon>Frankiaceae</taxon>
        <taxon>Pseudofrankia</taxon>
    </lineage>
</organism>
<dbReference type="STRING" id="1834516.BL253_24880"/>
<evidence type="ECO:0000313" key="3">
    <source>
        <dbReference type="Proteomes" id="UP000188929"/>
    </source>
</evidence>
<name>A0A1V2I7P8_9ACTN</name>
<dbReference type="AlphaFoldDB" id="A0A1V2I7P8"/>
<evidence type="ECO:0000313" key="2">
    <source>
        <dbReference type="EMBL" id="ONH26420.1"/>
    </source>
</evidence>
<evidence type="ECO:0000256" key="1">
    <source>
        <dbReference type="SAM" id="MobiDB-lite"/>
    </source>
</evidence>
<proteinExistence type="predicted"/>
<feature type="region of interest" description="Disordered" evidence="1">
    <location>
        <begin position="1"/>
        <end position="24"/>
    </location>
</feature>
<comment type="caution">
    <text evidence="2">The sequence shown here is derived from an EMBL/GenBank/DDBJ whole genome shotgun (WGS) entry which is preliminary data.</text>
</comment>